<reference evidence="2 3" key="1">
    <citation type="submission" date="2020-06" db="EMBL/GenBank/DDBJ databases">
        <authorList>
            <person name="Li R."/>
            <person name="Bekaert M."/>
        </authorList>
    </citation>
    <scope>NUCLEOTIDE SEQUENCE [LARGE SCALE GENOMIC DNA]</scope>
    <source>
        <strain evidence="3">wild</strain>
    </source>
</reference>
<dbReference type="EMBL" id="CACVKT020006453">
    <property type="protein sequence ID" value="CAC5401766.1"/>
    <property type="molecule type" value="Genomic_DNA"/>
</dbReference>
<organism evidence="2 3">
    <name type="scientific">Mytilus coruscus</name>
    <name type="common">Sea mussel</name>
    <dbReference type="NCBI Taxonomy" id="42192"/>
    <lineage>
        <taxon>Eukaryota</taxon>
        <taxon>Metazoa</taxon>
        <taxon>Spiralia</taxon>
        <taxon>Lophotrochozoa</taxon>
        <taxon>Mollusca</taxon>
        <taxon>Bivalvia</taxon>
        <taxon>Autobranchia</taxon>
        <taxon>Pteriomorphia</taxon>
        <taxon>Mytilida</taxon>
        <taxon>Mytiloidea</taxon>
        <taxon>Mytilidae</taxon>
        <taxon>Mytilinae</taxon>
        <taxon>Mytilus</taxon>
    </lineage>
</organism>
<protein>
    <recommendedName>
        <fullName evidence="4">SUEL-type lectin domain-containing protein</fullName>
    </recommendedName>
</protein>
<accession>A0A6J8D1M1</accession>
<name>A0A6J8D1M1_MYTCO</name>
<keyword evidence="1" id="KW-0472">Membrane</keyword>
<dbReference type="AlphaFoldDB" id="A0A6J8D1M1"/>
<evidence type="ECO:0000313" key="2">
    <source>
        <dbReference type="EMBL" id="CAC5401766.1"/>
    </source>
</evidence>
<evidence type="ECO:0008006" key="4">
    <source>
        <dbReference type="Google" id="ProtNLM"/>
    </source>
</evidence>
<feature type="transmembrane region" description="Helical" evidence="1">
    <location>
        <begin position="129"/>
        <end position="153"/>
    </location>
</feature>
<dbReference type="CDD" id="cd21699">
    <property type="entry name" value="JMTM_APP_like"/>
    <property type="match status" value="1"/>
</dbReference>
<sequence length="278" mass="30988">MEHENSFIIEQLFKAQNSSDCIAIPAYNEKIITCPDTSIIRIADVSYGQKSCPAQPQPRQNIEHFKDPCKDQNICLVRNNEIYAKIASIYFKCGDANDIKVDDITTESHGRSSIPDEYISTESPGGPNYAAIVGGIVGGVLLIICIIVGVLLLRKRNCTASGKENVMTNLNLTYDPTHGQTEPDNNQQAHLMNSSDAIHISTSHAVDNAANEVSNTYSHLRNIVDDSDVTYDHTLRNNIHDICDGHYRIAHRRITEDDYDVSRNYCQSLCKEADPVYN</sequence>
<keyword evidence="3" id="KW-1185">Reference proteome</keyword>
<evidence type="ECO:0000313" key="3">
    <source>
        <dbReference type="Proteomes" id="UP000507470"/>
    </source>
</evidence>
<dbReference type="Proteomes" id="UP000507470">
    <property type="component" value="Unassembled WGS sequence"/>
</dbReference>
<evidence type="ECO:0000256" key="1">
    <source>
        <dbReference type="SAM" id="Phobius"/>
    </source>
</evidence>
<dbReference type="OrthoDB" id="6136296at2759"/>
<gene>
    <name evidence="2" type="ORF">MCOR_35820</name>
</gene>
<keyword evidence="1" id="KW-0812">Transmembrane</keyword>
<keyword evidence="1" id="KW-1133">Transmembrane helix</keyword>
<proteinExistence type="predicted"/>